<dbReference type="EC" id="6.3.5.-" evidence="2"/>
<dbReference type="GO" id="GO:0016874">
    <property type="term" value="F:ligase activity"/>
    <property type="evidence" value="ECO:0007669"/>
    <property type="project" value="UniProtKB-KW"/>
</dbReference>
<evidence type="ECO:0000259" key="1">
    <source>
        <dbReference type="Pfam" id="PF01425"/>
    </source>
</evidence>
<feature type="domain" description="Amidase" evidence="1">
    <location>
        <begin position="25"/>
        <end position="443"/>
    </location>
</feature>
<dbReference type="PANTHER" id="PTHR11895:SF176">
    <property type="entry name" value="AMIDASE AMID-RELATED"/>
    <property type="match status" value="1"/>
</dbReference>
<evidence type="ECO:0000313" key="2">
    <source>
        <dbReference type="EMBL" id="ABG04828.1"/>
    </source>
</evidence>
<dbReference type="HOGENOM" id="CLU_009600_0_3_11"/>
<proteinExistence type="predicted"/>
<dbReference type="Pfam" id="PF01425">
    <property type="entry name" value="Amidase"/>
    <property type="match status" value="1"/>
</dbReference>
<accession>Q1AUV0</accession>
<dbReference type="InterPro" id="IPR023631">
    <property type="entry name" value="Amidase_dom"/>
</dbReference>
<dbReference type="KEGG" id="rxy:Rxyl_1878"/>
<dbReference type="STRING" id="266117.Rxyl_1878"/>
<evidence type="ECO:0000313" key="3">
    <source>
        <dbReference type="Proteomes" id="UP000006637"/>
    </source>
</evidence>
<keyword evidence="2" id="KW-0436">Ligase</keyword>
<gene>
    <name evidence="2" type="ordered locus">Rxyl_1878</name>
</gene>
<dbReference type="SUPFAM" id="SSF75304">
    <property type="entry name" value="Amidase signature (AS) enzymes"/>
    <property type="match status" value="1"/>
</dbReference>
<dbReference type="InterPro" id="IPR000120">
    <property type="entry name" value="Amidase"/>
</dbReference>
<keyword evidence="2" id="KW-0808">Transferase</keyword>
<dbReference type="InterPro" id="IPR036928">
    <property type="entry name" value="AS_sf"/>
</dbReference>
<dbReference type="RefSeq" id="WP_011564844.1">
    <property type="nucleotide sequence ID" value="NC_008148.1"/>
</dbReference>
<dbReference type="PhylomeDB" id="Q1AUV0"/>
<organism evidence="2 3">
    <name type="scientific">Rubrobacter xylanophilus (strain DSM 9941 / JCM 11954 / NBRC 16129 / PRD-1)</name>
    <dbReference type="NCBI Taxonomy" id="266117"/>
    <lineage>
        <taxon>Bacteria</taxon>
        <taxon>Bacillati</taxon>
        <taxon>Actinomycetota</taxon>
        <taxon>Rubrobacteria</taxon>
        <taxon>Rubrobacterales</taxon>
        <taxon>Rubrobacteraceae</taxon>
        <taxon>Rubrobacter</taxon>
    </lineage>
</organism>
<dbReference type="PROSITE" id="PS00571">
    <property type="entry name" value="AMIDASES"/>
    <property type="match status" value="1"/>
</dbReference>
<dbReference type="Gene3D" id="3.90.1300.10">
    <property type="entry name" value="Amidase signature (AS) domain"/>
    <property type="match status" value="1"/>
</dbReference>
<dbReference type="Proteomes" id="UP000006637">
    <property type="component" value="Chromosome"/>
</dbReference>
<protein>
    <submittedName>
        <fullName evidence="2">Aspartyl/glutamyl-tRNA(Asn/Gln) amidotransferase subunit A</fullName>
        <ecNumber evidence="2">6.3.5.-</ecNumber>
    </submittedName>
</protein>
<dbReference type="EMBL" id="CP000386">
    <property type="protein sequence ID" value="ABG04828.1"/>
    <property type="molecule type" value="Genomic_DNA"/>
</dbReference>
<dbReference type="GO" id="GO:0016740">
    <property type="term" value="F:transferase activity"/>
    <property type="evidence" value="ECO:0007669"/>
    <property type="project" value="UniProtKB-KW"/>
</dbReference>
<dbReference type="InterPro" id="IPR020556">
    <property type="entry name" value="Amidase_CS"/>
</dbReference>
<dbReference type="eggNOG" id="COG0154">
    <property type="taxonomic scope" value="Bacteria"/>
</dbReference>
<dbReference type="AlphaFoldDB" id="Q1AUV0"/>
<reference evidence="2 3" key="1">
    <citation type="submission" date="2006-06" db="EMBL/GenBank/DDBJ databases">
        <title>Complete sequence of Rubrobacter xylanophilus DSM 9941.</title>
        <authorList>
            <consortium name="US DOE Joint Genome Institute"/>
            <person name="Copeland A."/>
            <person name="Lucas S."/>
            <person name="Lapidus A."/>
            <person name="Barry K."/>
            <person name="Detter J.C."/>
            <person name="Glavina del Rio T."/>
            <person name="Hammon N."/>
            <person name="Israni S."/>
            <person name="Dalin E."/>
            <person name="Tice H."/>
            <person name="Pitluck S."/>
            <person name="Munk A.C."/>
            <person name="Brettin T."/>
            <person name="Bruce D."/>
            <person name="Han C."/>
            <person name="Tapia R."/>
            <person name="Gilna P."/>
            <person name="Schmutz J."/>
            <person name="Larimer F."/>
            <person name="Land M."/>
            <person name="Hauser L."/>
            <person name="Kyrpides N."/>
            <person name="Lykidis A."/>
            <person name="da Costa M.S."/>
            <person name="Rainey F.A."/>
            <person name="Empadinhas N."/>
            <person name="Jolivet E."/>
            <person name="Battista J.R."/>
            <person name="Richardson P."/>
        </authorList>
    </citation>
    <scope>NUCLEOTIDE SEQUENCE [LARGE SCALE GENOMIC DNA]</scope>
    <source>
        <strain evidence="3">DSM 9941 / NBRC 16129 / PRD-1</strain>
    </source>
</reference>
<sequence>MTSPATFSVVEAARLIASGELSPVELTRSILERIERIDPRLKAYVAIFHEEALAEAKRAANEISMLGPRSSLHGIPVAIKDVYDIEGKPTLAGSRVRVGHIADADSEVVKRLREAGAIIVGKTVTHEFASGVTSPPTRNPWDLNRIPGGSSGGSGAALAADLCLAATGTDTAGSIRIPASVNGVVGLKPTFGRISKRGIVPLSWSLDHVGPLAKTVHDAALMLNTLAGYDPADVCSIKEPVRDFTDRIDCEISGFKVGVAQNWYLDRIGAAVAKATQEAARTFEDLGASVEEIEIQHLDLAMEIHSTILSAEASAYHQSMLPVASESYRRGTRVFLQAGQLIPATAYLNAQRARELIRQGFREAFSRVDVLIGPTLPTVAALFGSNKVEVNGTEEDITQAYTRLSIPANLAGLPALSVPCGYHLGLPLGLQLIGKPLDERTVLRAGHAYEQATNHHLKRPNLV</sequence>
<name>Q1AUV0_RUBXD</name>
<keyword evidence="3" id="KW-1185">Reference proteome</keyword>
<dbReference type="PANTHER" id="PTHR11895">
    <property type="entry name" value="TRANSAMIDASE"/>
    <property type="match status" value="1"/>
</dbReference>